<keyword evidence="2" id="KW-1133">Transmembrane helix</keyword>
<dbReference type="AlphaFoldDB" id="A0A2M7Z6L4"/>
<feature type="transmembrane region" description="Helical" evidence="2">
    <location>
        <begin position="7"/>
        <end position="29"/>
    </location>
</feature>
<proteinExistence type="predicted"/>
<reference evidence="4" key="1">
    <citation type="submission" date="2017-09" db="EMBL/GenBank/DDBJ databases">
        <title>Depth-based differentiation of microbial function through sediment-hosted aquifers and enrichment of novel symbionts in the deep terrestrial subsurface.</title>
        <authorList>
            <person name="Probst A.J."/>
            <person name="Ladd B."/>
            <person name="Jarett J.K."/>
            <person name="Geller-Mcgrath D.E."/>
            <person name="Sieber C.M.K."/>
            <person name="Emerson J.B."/>
            <person name="Anantharaman K."/>
            <person name="Thomas B.C."/>
            <person name="Malmstrom R."/>
            <person name="Stieglmeier M."/>
            <person name="Klingl A."/>
            <person name="Woyke T."/>
            <person name="Ryan C.M."/>
            <person name="Banfield J.F."/>
        </authorList>
    </citation>
    <scope>NUCLEOTIDE SEQUENCE [LARGE SCALE GENOMIC DNA]</scope>
</reference>
<evidence type="ECO:0000256" key="1">
    <source>
        <dbReference type="SAM" id="MobiDB-lite"/>
    </source>
</evidence>
<keyword evidence="2" id="KW-0472">Membrane</keyword>
<accession>A0A2M7Z6L4</accession>
<dbReference type="EMBL" id="PFVJ01000053">
    <property type="protein sequence ID" value="PJA89759.1"/>
    <property type="molecule type" value="Genomic_DNA"/>
</dbReference>
<evidence type="ECO:0000313" key="4">
    <source>
        <dbReference type="Proteomes" id="UP000230843"/>
    </source>
</evidence>
<evidence type="ECO:0000313" key="3">
    <source>
        <dbReference type="EMBL" id="PJA89759.1"/>
    </source>
</evidence>
<feature type="compositionally biased region" description="Low complexity" evidence="1">
    <location>
        <begin position="47"/>
        <end position="61"/>
    </location>
</feature>
<gene>
    <name evidence="3" type="ORF">CO137_02510</name>
</gene>
<organism evidence="3 4">
    <name type="scientific">Candidatus Magasanikbacteria bacterium CG_4_9_14_3_um_filter_32_9</name>
    <dbReference type="NCBI Taxonomy" id="1974644"/>
    <lineage>
        <taxon>Bacteria</taxon>
        <taxon>Candidatus Magasanikiibacteriota</taxon>
    </lineage>
</organism>
<protein>
    <submittedName>
        <fullName evidence="3">Uncharacterized protein</fullName>
    </submittedName>
</protein>
<name>A0A2M7Z6L4_9BACT</name>
<dbReference type="Proteomes" id="UP000230843">
    <property type="component" value="Unassembled WGS sequence"/>
</dbReference>
<evidence type="ECO:0000256" key="2">
    <source>
        <dbReference type="SAM" id="Phobius"/>
    </source>
</evidence>
<comment type="caution">
    <text evidence="3">The sequence shown here is derived from an EMBL/GenBank/DDBJ whole genome shotgun (WGS) entry which is preliminary data.</text>
</comment>
<sequence>MDDIRKRLFIIIGLVSFVIIAIVLVILFLTKDKVDNTESVVETPQENIDNTTNNGNQNNTNIPTVKELPPQNPEEVSAKQVARIFVERFETYSNQNDNSHIDDVLFLVTDNMVSWVKEQSLQQSSDYQGVTTQVLASNVSDLTSNSATVNIEAWQTVENSEGTVSLQKSGEVNLVKVGAEWKVDGFYWNDWVNN</sequence>
<feature type="region of interest" description="Disordered" evidence="1">
    <location>
        <begin position="41"/>
        <end position="72"/>
    </location>
</feature>
<keyword evidence="2" id="KW-0812">Transmembrane</keyword>